<evidence type="ECO:0000256" key="4">
    <source>
        <dbReference type="ARBA" id="ARBA00008319"/>
    </source>
</evidence>
<evidence type="ECO:0000256" key="8">
    <source>
        <dbReference type="ARBA" id="ARBA00022723"/>
    </source>
</evidence>
<evidence type="ECO:0000256" key="2">
    <source>
        <dbReference type="ARBA" id="ARBA00001936"/>
    </source>
</evidence>
<evidence type="ECO:0000256" key="9">
    <source>
        <dbReference type="ARBA" id="ARBA00022842"/>
    </source>
</evidence>
<dbReference type="EMBL" id="JAXOJX010000004">
    <property type="protein sequence ID" value="MDZ5455883.1"/>
    <property type="molecule type" value="Genomic_DNA"/>
</dbReference>
<dbReference type="Proteomes" id="UP001293718">
    <property type="component" value="Unassembled WGS sequence"/>
</dbReference>
<feature type="site" description="Important for catalysis" evidence="13">
    <location>
        <position position="146"/>
    </location>
</feature>
<dbReference type="GO" id="GO:0003862">
    <property type="term" value="F:3-isopropylmalate dehydrogenase activity"/>
    <property type="evidence" value="ECO:0007669"/>
    <property type="project" value="UniProtKB-EC"/>
</dbReference>
<proteinExistence type="inferred from homology"/>
<comment type="similarity">
    <text evidence="4 13">Belongs to the isocitrate and isopropylmalate dehydrogenases family. LeuB type 1 subfamily.</text>
</comment>
<feature type="binding site" evidence="13">
    <location>
        <position position="233"/>
    </location>
    <ligand>
        <name>substrate</name>
    </ligand>
</feature>
<reference evidence="16 17" key="1">
    <citation type="submission" date="2023-11" db="EMBL/GenBank/DDBJ databases">
        <title>Draft genome of Azohydromonas lata strain H1 (DSM1123), a polyhydroxyalkanoate producer.</title>
        <authorList>
            <person name="Traversa D."/>
            <person name="D'Addabbo P."/>
            <person name="Pazzani C."/>
            <person name="Manzari C."/>
            <person name="Chiara M."/>
            <person name="Scrascia M."/>
        </authorList>
    </citation>
    <scope>NUCLEOTIDE SEQUENCE [LARGE SCALE GENOMIC DNA]</scope>
    <source>
        <strain evidence="16 17">H1</strain>
    </source>
</reference>
<evidence type="ECO:0000256" key="11">
    <source>
        <dbReference type="ARBA" id="ARBA00023027"/>
    </source>
</evidence>
<evidence type="ECO:0000256" key="7">
    <source>
        <dbReference type="ARBA" id="ARBA00022605"/>
    </source>
</evidence>
<dbReference type="NCBIfam" id="TIGR00169">
    <property type="entry name" value="leuB"/>
    <property type="match status" value="1"/>
</dbReference>
<comment type="caution">
    <text evidence="13">Lacks conserved residue(s) required for the propagation of feature annotation.</text>
</comment>
<comment type="subunit">
    <text evidence="5 13 14">Homodimer.</text>
</comment>
<sequence length="366" mass="38555">MSTLVSQPHRIAVLPGEGIGPEIVAQALKVLRALQGPGIEFEINEAPVGGSAYLLTGTPLPQPTVELALASDAVLFGAVGDPCFDHLETALRPERAILGLRNALGLFANLKQVSVPAELAELSPLRADKVSGVDVLVVRELNGDVYTGQPRGVRVAPDGLFTGEREGFDTMRYAEGEVRRIAHVAFKAAQRRSKRVCNVDKANVLATSRVWREVVIDVAREYPDIELTHLYADSAAMQLISNPGRFDVILAGNLFGDILSDAASVLTGSIGLPASALLGEGPRGMYEAGHGTALDIAGRDIANPLACIRAAALMLRHSLGRNDLAQRIEAAVTSVLRQGLRTADLAGGSRVVGTSAMGDAVVAALR</sequence>
<keyword evidence="17" id="KW-1185">Reference proteome</keyword>
<evidence type="ECO:0000256" key="3">
    <source>
        <dbReference type="ARBA" id="ARBA00004762"/>
    </source>
</evidence>
<organism evidence="16 17">
    <name type="scientific">Azohydromonas lata</name>
    <dbReference type="NCBI Taxonomy" id="45677"/>
    <lineage>
        <taxon>Bacteria</taxon>
        <taxon>Pseudomonadati</taxon>
        <taxon>Pseudomonadota</taxon>
        <taxon>Betaproteobacteria</taxon>
        <taxon>Burkholderiales</taxon>
        <taxon>Sphaerotilaceae</taxon>
        <taxon>Azohydromonas</taxon>
    </lineage>
</organism>
<name>A0ABU5ID39_9BURK</name>
<comment type="function">
    <text evidence="13 14">Catalyzes the oxidation of 3-carboxy-2-hydroxy-4-methylpentanoate (3-isopropylmalate) to 3-carboxy-4-methyl-2-oxopentanoate. The product decarboxylates to 4-methyl-2 oxopentanoate.</text>
</comment>
<keyword evidence="13" id="KW-0963">Cytoplasm</keyword>
<dbReference type="PANTHER" id="PTHR42979">
    <property type="entry name" value="3-ISOPROPYLMALATE DEHYDROGENASE"/>
    <property type="match status" value="1"/>
</dbReference>
<feature type="binding site" evidence="13">
    <location>
        <position position="101"/>
    </location>
    <ligand>
        <name>substrate</name>
    </ligand>
</feature>
<comment type="pathway">
    <text evidence="3 13 14">Amino-acid biosynthesis; L-leucine biosynthesis; L-leucine from 3-methyl-2-oxobutanoate: step 3/4.</text>
</comment>
<feature type="binding site" evidence="13">
    <location>
        <position position="233"/>
    </location>
    <ligand>
        <name>Mg(2+)</name>
        <dbReference type="ChEBI" id="CHEBI:18420"/>
    </ligand>
</feature>
<evidence type="ECO:0000313" key="17">
    <source>
        <dbReference type="Proteomes" id="UP001293718"/>
    </source>
</evidence>
<feature type="binding site" evidence="13">
    <location>
        <position position="139"/>
    </location>
    <ligand>
        <name>substrate</name>
    </ligand>
</feature>
<dbReference type="SUPFAM" id="SSF53659">
    <property type="entry name" value="Isocitrate/Isopropylmalate dehydrogenase-like"/>
    <property type="match status" value="1"/>
</dbReference>
<evidence type="ECO:0000256" key="14">
    <source>
        <dbReference type="RuleBase" id="RU004445"/>
    </source>
</evidence>
<gene>
    <name evidence="13 16" type="primary">leuB</name>
    <name evidence="16" type="ORF">SM757_04805</name>
</gene>
<comment type="catalytic activity">
    <reaction evidence="1 13 14">
        <text>(2R,3S)-3-isopropylmalate + NAD(+) = 4-methyl-2-oxopentanoate + CO2 + NADH</text>
        <dbReference type="Rhea" id="RHEA:32271"/>
        <dbReference type="ChEBI" id="CHEBI:16526"/>
        <dbReference type="ChEBI" id="CHEBI:17865"/>
        <dbReference type="ChEBI" id="CHEBI:35121"/>
        <dbReference type="ChEBI" id="CHEBI:57540"/>
        <dbReference type="ChEBI" id="CHEBI:57945"/>
        <dbReference type="EC" id="1.1.1.85"/>
    </reaction>
</comment>
<dbReference type="PANTHER" id="PTHR42979:SF1">
    <property type="entry name" value="3-ISOPROPYLMALATE DEHYDROGENASE"/>
    <property type="match status" value="1"/>
</dbReference>
<evidence type="ECO:0000256" key="12">
    <source>
        <dbReference type="ARBA" id="ARBA00023304"/>
    </source>
</evidence>
<evidence type="ECO:0000256" key="6">
    <source>
        <dbReference type="ARBA" id="ARBA00022430"/>
    </source>
</evidence>
<comment type="cofactor">
    <cofactor evidence="13 14">
        <name>Mg(2+)</name>
        <dbReference type="ChEBI" id="CHEBI:18420"/>
    </cofactor>
    <cofactor evidence="13 14">
        <name>Mn(2+)</name>
        <dbReference type="ChEBI" id="CHEBI:29035"/>
    </cofactor>
    <text evidence="13 14">Binds 1 Mg(2+) or Mn(2+) ion per subunit.</text>
</comment>
<dbReference type="RefSeq" id="WP_322464570.1">
    <property type="nucleotide sequence ID" value="NZ_JAXOJX010000004.1"/>
</dbReference>
<protein>
    <recommendedName>
        <fullName evidence="13">3-isopropylmalate dehydrogenase</fullName>
        <ecNumber evidence="13">1.1.1.85</ecNumber>
    </recommendedName>
    <alternativeName>
        <fullName evidence="13">3-IPM-DH</fullName>
    </alternativeName>
    <alternativeName>
        <fullName evidence="13">Beta-IPM dehydrogenase</fullName>
        <shortName evidence="13">IMDH</shortName>
    </alternativeName>
</protein>
<feature type="domain" description="Isopropylmalate dehydrogenase-like" evidence="15">
    <location>
        <begin position="10"/>
        <end position="361"/>
    </location>
</feature>
<dbReference type="InterPro" id="IPR024084">
    <property type="entry name" value="IsoPropMal-DH-like_dom"/>
</dbReference>
<evidence type="ECO:0000313" key="16">
    <source>
        <dbReference type="EMBL" id="MDZ5455883.1"/>
    </source>
</evidence>
<dbReference type="Pfam" id="PF00180">
    <property type="entry name" value="Iso_dh"/>
    <property type="match status" value="1"/>
</dbReference>
<evidence type="ECO:0000256" key="5">
    <source>
        <dbReference type="ARBA" id="ARBA00011738"/>
    </source>
</evidence>
<feature type="binding site" evidence="13">
    <location>
        <position position="257"/>
    </location>
    <ligand>
        <name>Mg(2+)</name>
        <dbReference type="ChEBI" id="CHEBI:18420"/>
    </ligand>
</feature>
<keyword evidence="10 13" id="KW-0560">Oxidoreductase</keyword>
<comment type="caution">
    <text evidence="16">The sequence shown here is derived from an EMBL/GenBank/DDBJ whole genome shotgun (WGS) entry which is preliminary data.</text>
</comment>
<keyword evidence="12 13" id="KW-0100">Branched-chain amino acid biosynthesis</keyword>
<dbReference type="InterPro" id="IPR004429">
    <property type="entry name" value="Isopropylmalate_DH"/>
</dbReference>
<dbReference type="Gene3D" id="3.40.718.10">
    <property type="entry name" value="Isopropylmalate Dehydrogenase"/>
    <property type="match status" value="1"/>
</dbReference>
<keyword evidence="6 13" id="KW-0432">Leucine biosynthesis</keyword>
<dbReference type="InterPro" id="IPR019818">
    <property type="entry name" value="IsoCit/isopropylmalate_DH_CS"/>
</dbReference>
<comment type="subcellular location">
    <subcellularLocation>
        <location evidence="13">Cytoplasm</location>
    </subcellularLocation>
</comment>
<dbReference type="SMART" id="SM01329">
    <property type="entry name" value="Iso_dh"/>
    <property type="match status" value="1"/>
</dbReference>
<evidence type="ECO:0000259" key="15">
    <source>
        <dbReference type="SMART" id="SM01329"/>
    </source>
</evidence>
<keyword evidence="8 13" id="KW-0479">Metal-binding</keyword>
<keyword evidence="11 13" id="KW-0520">NAD</keyword>
<dbReference type="PROSITE" id="PS00470">
    <property type="entry name" value="IDH_IMDH"/>
    <property type="match status" value="1"/>
</dbReference>
<keyword evidence="7 13" id="KW-0028">Amino-acid biosynthesis</keyword>
<feature type="site" description="Important for catalysis" evidence="13">
    <location>
        <position position="201"/>
    </location>
</feature>
<evidence type="ECO:0000256" key="13">
    <source>
        <dbReference type="HAMAP-Rule" id="MF_01033"/>
    </source>
</evidence>
<keyword evidence="13" id="KW-0464">Manganese</keyword>
<evidence type="ECO:0000256" key="10">
    <source>
        <dbReference type="ARBA" id="ARBA00023002"/>
    </source>
</evidence>
<dbReference type="HAMAP" id="MF_01033">
    <property type="entry name" value="LeuB_type1"/>
    <property type="match status" value="1"/>
</dbReference>
<comment type="cofactor">
    <cofactor evidence="2">
        <name>Mn(2+)</name>
        <dbReference type="ChEBI" id="CHEBI:29035"/>
    </cofactor>
</comment>
<accession>A0ABU5ID39</accession>
<evidence type="ECO:0000256" key="1">
    <source>
        <dbReference type="ARBA" id="ARBA00000624"/>
    </source>
</evidence>
<dbReference type="EC" id="1.1.1.85" evidence="13"/>
<keyword evidence="9 13" id="KW-0460">Magnesium</keyword>
<feature type="binding site" evidence="13">
    <location>
        <position position="261"/>
    </location>
    <ligand>
        <name>Mg(2+)</name>
        <dbReference type="ChEBI" id="CHEBI:18420"/>
    </ligand>
</feature>